<evidence type="ECO:0000313" key="3">
    <source>
        <dbReference type="EMBL" id="QSI75993.1"/>
    </source>
</evidence>
<dbReference type="Proteomes" id="UP000663570">
    <property type="component" value="Chromosome"/>
</dbReference>
<accession>A0ABX7M478</accession>
<dbReference type="InterPro" id="IPR049450">
    <property type="entry name" value="ACOT8-like_C"/>
</dbReference>
<reference evidence="3 4" key="1">
    <citation type="submission" date="2021-02" db="EMBL/GenBank/DDBJ databases">
        <title>Niveibacterium changnyeongensis HC41.</title>
        <authorList>
            <person name="Kang M."/>
        </authorList>
    </citation>
    <scope>NUCLEOTIDE SEQUENCE [LARGE SCALE GENOMIC DNA]</scope>
    <source>
        <strain evidence="3 4">HC41</strain>
    </source>
</reference>
<proteinExistence type="predicted"/>
<dbReference type="Gene3D" id="2.40.160.210">
    <property type="entry name" value="Acyl-CoA thioesterase, double hotdog domain"/>
    <property type="match status" value="1"/>
</dbReference>
<dbReference type="SUPFAM" id="SSF54637">
    <property type="entry name" value="Thioesterase/thiol ester dehydrase-isomerase"/>
    <property type="match status" value="2"/>
</dbReference>
<evidence type="ECO:0000259" key="1">
    <source>
        <dbReference type="Pfam" id="PF13622"/>
    </source>
</evidence>
<feature type="domain" description="Acyl-CoA thioesterase-like C-terminal" evidence="2">
    <location>
        <begin position="132"/>
        <end position="264"/>
    </location>
</feature>
<dbReference type="InterPro" id="IPR042171">
    <property type="entry name" value="Acyl-CoA_hotdog"/>
</dbReference>
<dbReference type="Pfam" id="PF20789">
    <property type="entry name" value="4HBT_3C"/>
    <property type="match status" value="1"/>
</dbReference>
<feature type="domain" description="Acyl-CoA thioesterase-like N-terminal HotDog" evidence="1">
    <location>
        <begin position="24"/>
        <end position="104"/>
    </location>
</feature>
<name>A0ABX7M478_9RHOO</name>
<keyword evidence="4" id="KW-1185">Reference proteome</keyword>
<sequence>MLLTPFSALLESRRHLGNTVFYDLPEDWLQGRTAFGGVSAALAVQAMRDVAGADRPLRGLQTSFIGPVPAGKLRVEVRVVREGRAMRQVEAAVKVGEETACLLLGSFGLARESVIPAFAPAQAAAPAVDTLRATPYLPGISPAFTQHVEFRWAAGDHPFSGGTARDMQVYMRLRDEAIDHELLCVLLGDAAPPVAFGHFDRPTPGSSVTWALELLPCMPAPSPDAWWRHDTEMFAFSAGYSHERAALWTPQGELAAVGYQIVAVFG</sequence>
<protein>
    <submittedName>
        <fullName evidence="3">Thioesterase family protein</fullName>
    </submittedName>
</protein>
<dbReference type="InterPro" id="IPR049449">
    <property type="entry name" value="TesB_ACOT8-like_N"/>
</dbReference>
<dbReference type="RefSeq" id="WP_206253805.1">
    <property type="nucleotide sequence ID" value="NZ_CP071060.1"/>
</dbReference>
<dbReference type="InterPro" id="IPR029069">
    <property type="entry name" value="HotDog_dom_sf"/>
</dbReference>
<gene>
    <name evidence="3" type="ORF">JY500_16125</name>
</gene>
<evidence type="ECO:0000259" key="2">
    <source>
        <dbReference type="Pfam" id="PF20789"/>
    </source>
</evidence>
<evidence type="ECO:0000313" key="4">
    <source>
        <dbReference type="Proteomes" id="UP000663570"/>
    </source>
</evidence>
<organism evidence="3 4">
    <name type="scientific">Niveibacterium microcysteis</name>
    <dbReference type="NCBI Taxonomy" id="2811415"/>
    <lineage>
        <taxon>Bacteria</taxon>
        <taxon>Pseudomonadati</taxon>
        <taxon>Pseudomonadota</taxon>
        <taxon>Betaproteobacteria</taxon>
        <taxon>Rhodocyclales</taxon>
        <taxon>Rhodocyclaceae</taxon>
        <taxon>Niveibacterium</taxon>
    </lineage>
</organism>
<dbReference type="Pfam" id="PF13622">
    <property type="entry name" value="4HBT_3"/>
    <property type="match status" value="1"/>
</dbReference>
<dbReference type="EMBL" id="CP071060">
    <property type="protein sequence ID" value="QSI75993.1"/>
    <property type="molecule type" value="Genomic_DNA"/>
</dbReference>